<gene>
    <name evidence="1" type="ORF">CQ12_32245</name>
</gene>
<evidence type="ECO:0000313" key="2">
    <source>
        <dbReference type="Proteomes" id="UP000050863"/>
    </source>
</evidence>
<dbReference type="Proteomes" id="UP000050863">
    <property type="component" value="Unassembled WGS sequence"/>
</dbReference>
<dbReference type="RefSeq" id="WP_057833660.1">
    <property type="nucleotide sequence ID" value="NZ_LLXZ01000009.1"/>
</dbReference>
<proteinExistence type="predicted"/>
<accession>A0A0R3M3N5</accession>
<dbReference type="EMBL" id="LLXZ01000009">
    <property type="protein sequence ID" value="KRR14914.1"/>
    <property type="molecule type" value="Genomic_DNA"/>
</dbReference>
<reference evidence="1 2" key="1">
    <citation type="submission" date="2014-03" db="EMBL/GenBank/DDBJ databases">
        <title>Bradyrhizobium valentinum sp. nov., isolated from effective nodules of Lupinus mariae-josephae, a lupine endemic of basic-lime soils in Eastern Spain.</title>
        <authorList>
            <person name="Duran D."/>
            <person name="Rey L."/>
            <person name="Navarro A."/>
            <person name="Busquets A."/>
            <person name="Imperial J."/>
            <person name="Ruiz-Argueso T."/>
        </authorList>
    </citation>
    <scope>NUCLEOTIDE SEQUENCE [LARGE SCALE GENOMIC DNA]</scope>
    <source>
        <strain evidence="1 2">PAC68</strain>
    </source>
</reference>
<comment type="caution">
    <text evidence="1">The sequence shown here is derived from an EMBL/GenBank/DDBJ whole genome shotgun (WGS) entry which is preliminary data.</text>
</comment>
<protein>
    <submittedName>
        <fullName evidence="1">Uncharacterized protein</fullName>
    </submittedName>
</protein>
<evidence type="ECO:0000313" key="1">
    <source>
        <dbReference type="EMBL" id="KRR14914.1"/>
    </source>
</evidence>
<sequence>MPIEINLEGLRPEIIGQIKKVRIFGGEPIVVNPKNNRITVEVPTDVGDGPFFIAFMDEEGKTLAELIYDQKAKEFPQLVPDPKPAAPPTNPQADLELTLKIGTKSALNAFLKRHPEGFYADLAKAQLEKIEAEEAAAKKR</sequence>
<organism evidence="1 2">
    <name type="scientific">Bradyrhizobium jicamae</name>
    <dbReference type="NCBI Taxonomy" id="280332"/>
    <lineage>
        <taxon>Bacteria</taxon>
        <taxon>Pseudomonadati</taxon>
        <taxon>Pseudomonadota</taxon>
        <taxon>Alphaproteobacteria</taxon>
        <taxon>Hyphomicrobiales</taxon>
        <taxon>Nitrobacteraceae</taxon>
        <taxon>Bradyrhizobium</taxon>
    </lineage>
</organism>
<keyword evidence="2" id="KW-1185">Reference proteome</keyword>
<dbReference type="AlphaFoldDB" id="A0A0R3M3N5"/>
<name>A0A0R3M3N5_9BRAD</name>